<dbReference type="EMBL" id="VLTL01000109">
    <property type="protein sequence ID" value="KAA0160587.1"/>
    <property type="molecule type" value="Genomic_DNA"/>
</dbReference>
<evidence type="ECO:0000313" key="2">
    <source>
        <dbReference type="EMBL" id="KAA0160587.1"/>
    </source>
</evidence>
<feature type="chain" id="PRO_5022851449" description="Fibronectin type-III domain-containing protein" evidence="1">
    <location>
        <begin position="21"/>
        <end position="433"/>
    </location>
</feature>
<organism evidence="2 3">
    <name type="scientific">Cafeteria roenbergensis</name>
    <name type="common">Marine flagellate</name>
    <dbReference type="NCBI Taxonomy" id="33653"/>
    <lineage>
        <taxon>Eukaryota</taxon>
        <taxon>Sar</taxon>
        <taxon>Stramenopiles</taxon>
        <taxon>Bigyra</taxon>
        <taxon>Opalozoa</taxon>
        <taxon>Bicosoecida</taxon>
        <taxon>Cafeteriaceae</taxon>
        <taxon>Cafeteria</taxon>
    </lineage>
</organism>
<reference evidence="2 3" key="1">
    <citation type="submission" date="2019-07" db="EMBL/GenBank/DDBJ databases">
        <title>Genomes of Cafeteria roenbergensis.</title>
        <authorList>
            <person name="Fischer M.G."/>
            <person name="Hackl T."/>
            <person name="Roman M."/>
        </authorList>
    </citation>
    <scope>NUCLEOTIDE SEQUENCE [LARGE SCALE GENOMIC DNA]</scope>
    <source>
        <strain evidence="2 3">RCC970-E3</strain>
    </source>
</reference>
<sequence>MGCARGALMLSAAMAGGADASAAATVQSWSLSPAGGSSSASAVDSLVSPAAGSSSGSSRSVTACALRSSALYEVEVRAVRPSDGAEGSAVLRIRTPARASGGLLAVSATSTDAGPATGPWSSSLAVAVPALAADSVAFEARGLAGAVSVSFVVFKPTVAAAEALAASPSSAQARLDAVMGAQRTVLSSGVSAQSPMVALPVGAGEWGVLVIGAVAQSADGGVSVSLSAASGGALLVQAMSPVAVPAAPDLSDEALVASQSGNASTDDASASVAAAAALIWNSSSVGGGIAASAADALALGDTDGALSRVAGAASLLGLVSAAGRYADGTVTISAGRGEAADAARAAAVSRAGAASNASLGDSQLDSGTAAAATAMAVSVAVSVGQVSEVAMLVPAGGRAQADLESGQGALTADEGCLARGGANGSLAATYGVL</sequence>
<dbReference type="Proteomes" id="UP000324907">
    <property type="component" value="Unassembled WGS sequence"/>
</dbReference>
<name>A0A5A8D7I8_CAFRO</name>
<accession>A0A5A8D7I8</accession>
<keyword evidence="1" id="KW-0732">Signal</keyword>
<evidence type="ECO:0008006" key="4">
    <source>
        <dbReference type="Google" id="ProtNLM"/>
    </source>
</evidence>
<feature type="signal peptide" evidence="1">
    <location>
        <begin position="1"/>
        <end position="20"/>
    </location>
</feature>
<evidence type="ECO:0000256" key="1">
    <source>
        <dbReference type="SAM" id="SignalP"/>
    </source>
</evidence>
<dbReference type="AlphaFoldDB" id="A0A5A8D7I8"/>
<comment type="caution">
    <text evidence="2">The sequence shown here is derived from an EMBL/GenBank/DDBJ whole genome shotgun (WGS) entry which is preliminary data.</text>
</comment>
<protein>
    <recommendedName>
        <fullName evidence="4">Fibronectin type-III domain-containing protein</fullName>
    </recommendedName>
</protein>
<gene>
    <name evidence="2" type="ORF">FNF28_05423</name>
</gene>
<proteinExistence type="predicted"/>
<evidence type="ECO:0000313" key="3">
    <source>
        <dbReference type="Proteomes" id="UP000324907"/>
    </source>
</evidence>